<dbReference type="NCBIfam" id="TIGR01493">
    <property type="entry name" value="HAD-SF-IA-v2"/>
    <property type="match status" value="1"/>
</dbReference>
<gene>
    <name evidence="3" type="ordered locus">Caur_2883</name>
</gene>
<keyword evidence="4" id="KW-1185">Reference proteome</keyword>
<dbReference type="Proteomes" id="UP000002008">
    <property type="component" value="Chromosome"/>
</dbReference>
<comment type="similarity">
    <text evidence="1">Belongs to the HAD-like hydrolase superfamily. S-2-haloalkanoic acid dehalogenase family.</text>
</comment>
<dbReference type="eggNOG" id="COG1011">
    <property type="taxonomic scope" value="Bacteria"/>
</dbReference>
<dbReference type="SFLD" id="SFLDG01135">
    <property type="entry name" value="C1.5.6:_HAD__Beta-PGM__Phospha"/>
    <property type="match status" value="1"/>
</dbReference>
<dbReference type="Pfam" id="PF00702">
    <property type="entry name" value="Hydrolase"/>
    <property type="match status" value="1"/>
</dbReference>
<organism evidence="3 4">
    <name type="scientific">Chloroflexus aurantiacus (strain ATCC 29366 / DSM 635 / J-10-fl)</name>
    <dbReference type="NCBI Taxonomy" id="324602"/>
    <lineage>
        <taxon>Bacteria</taxon>
        <taxon>Bacillati</taxon>
        <taxon>Chloroflexota</taxon>
        <taxon>Chloroflexia</taxon>
        <taxon>Chloroflexales</taxon>
        <taxon>Chloroflexineae</taxon>
        <taxon>Chloroflexaceae</taxon>
        <taxon>Chloroflexus</taxon>
    </lineage>
</organism>
<proteinExistence type="inferred from homology"/>
<dbReference type="Gene3D" id="1.10.150.240">
    <property type="entry name" value="Putative phosphatase, domain 2"/>
    <property type="match status" value="1"/>
</dbReference>
<dbReference type="EMBL" id="CP000909">
    <property type="protein sequence ID" value="ABY36082.1"/>
    <property type="molecule type" value="Genomic_DNA"/>
</dbReference>
<dbReference type="InParanoid" id="A9WF98"/>
<dbReference type="PATRIC" id="fig|324602.8.peg.3246"/>
<dbReference type="STRING" id="324602.Caur_2883"/>
<dbReference type="KEGG" id="cau:Caur_2883"/>
<keyword evidence="2" id="KW-0378">Hydrolase</keyword>
<evidence type="ECO:0000256" key="2">
    <source>
        <dbReference type="ARBA" id="ARBA00022801"/>
    </source>
</evidence>
<dbReference type="GO" id="GO:0016791">
    <property type="term" value="F:phosphatase activity"/>
    <property type="evidence" value="ECO:0000318"/>
    <property type="project" value="GO_Central"/>
</dbReference>
<dbReference type="Gene3D" id="3.40.50.1000">
    <property type="entry name" value="HAD superfamily/HAD-like"/>
    <property type="match status" value="1"/>
</dbReference>
<evidence type="ECO:0000313" key="3">
    <source>
        <dbReference type="EMBL" id="ABY36082.1"/>
    </source>
</evidence>
<evidence type="ECO:0000313" key="4">
    <source>
        <dbReference type="Proteomes" id="UP000002008"/>
    </source>
</evidence>
<dbReference type="CDD" id="cd02588">
    <property type="entry name" value="HAD_L2-DEX"/>
    <property type="match status" value="1"/>
</dbReference>
<accession>A9WF98</accession>
<dbReference type="InterPro" id="IPR036412">
    <property type="entry name" value="HAD-like_sf"/>
</dbReference>
<dbReference type="SFLD" id="SFLDF00045">
    <property type="entry name" value="2-haloacid_dehalogenase"/>
    <property type="match status" value="1"/>
</dbReference>
<dbReference type="SUPFAM" id="SSF56784">
    <property type="entry name" value="HAD-like"/>
    <property type="match status" value="1"/>
</dbReference>
<dbReference type="GO" id="GO:0019120">
    <property type="term" value="F:hydrolase activity, acting on acid halide bonds, in C-halide compounds"/>
    <property type="evidence" value="ECO:0007669"/>
    <property type="project" value="InterPro"/>
</dbReference>
<dbReference type="PANTHER" id="PTHR43316:SF3">
    <property type="entry name" value="HALOACID DEHALOGENASE, TYPE II (AFU_ORTHOLOGUE AFUA_2G07750)-RELATED"/>
    <property type="match status" value="1"/>
</dbReference>
<dbReference type="InterPro" id="IPR006439">
    <property type="entry name" value="HAD-SF_hydro_IA"/>
</dbReference>
<dbReference type="InterPro" id="IPR023198">
    <property type="entry name" value="PGP-like_dom2"/>
</dbReference>
<dbReference type="SFLD" id="SFLDG01129">
    <property type="entry name" value="C1.5:_HAD__Beta-PGM__Phosphata"/>
    <property type="match status" value="1"/>
</dbReference>
<dbReference type="NCBIfam" id="TIGR01428">
    <property type="entry name" value="HAD_type_II"/>
    <property type="match status" value="1"/>
</dbReference>
<sequence length="226" mass="24512">MPRVCVFDVNETLLDLRALDPMFEQAFGDPGVRHEWFQQVIHLAMVVTITGSYVPFAQIGDAALTMTAARRGVKLSSSGRQQILAGMRQLPPHPDVQPALERLQANGIRLATLTNSNVELAEAQLAFAGLRDFFEVRLSVEEVRRLKPAPEVYQMAAHRLGVAMDQVRLIAAHAWDVAGALRAGCAAAFVARPGMVLDPLAPPPDVVGHDLAAVADQILVIERQAA</sequence>
<dbReference type="AlphaFoldDB" id="A9WF98"/>
<reference evidence="4" key="1">
    <citation type="journal article" date="2011" name="BMC Genomics">
        <title>Complete genome sequence of the filamentous anoxygenic phototrophic bacterium Chloroflexus aurantiacus.</title>
        <authorList>
            <person name="Tang K.H."/>
            <person name="Barry K."/>
            <person name="Chertkov O."/>
            <person name="Dalin E."/>
            <person name="Han C.S."/>
            <person name="Hauser L.J."/>
            <person name="Honchak B.M."/>
            <person name="Karbach L.E."/>
            <person name="Land M.L."/>
            <person name="Lapidus A."/>
            <person name="Larimer F.W."/>
            <person name="Mikhailova N."/>
            <person name="Pitluck S."/>
            <person name="Pierson B.K."/>
            <person name="Blankenship R.E."/>
        </authorList>
    </citation>
    <scope>NUCLEOTIDE SEQUENCE [LARGE SCALE GENOMIC DNA]</scope>
    <source>
        <strain evidence="4">ATCC 29366 / DSM 635 / J-10-fl</strain>
    </source>
</reference>
<protein>
    <submittedName>
        <fullName evidence="3">Haloacid dehalogenase, type II</fullName>
    </submittedName>
</protein>
<name>A9WF98_CHLAA</name>
<dbReference type="InterPro" id="IPR023214">
    <property type="entry name" value="HAD_sf"/>
</dbReference>
<dbReference type="PANTHER" id="PTHR43316">
    <property type="entry name" value="HYDROLASE, HALOACID DELAHOGENASE-RELATED"/>
    <property type="match status" value="1"/>
</dbReference>
<dbReference type="EnsemblBacteria" id="ABY36082">
    <property type="protein sequence ID" value="ABY36082"/>
    <property type="gene ID" value="Caur_2883"/>
</dbReference>
<dbReference type="PRINTS" id="PR00413">
    <property type="entry name" value="HADHALOGNASE"/>
</dbReference>
<dbReference type="SFLD" id="SFLDS00003">
    <property type="entry name" value="Haloacid_Dehalogenase"/>
    <property type="match status" value="1"/>
</dbReference>
<dbReference type="RefSeq" id="WP_012258735.1">
    <property type="nucleotide sequence ID" value="NC_010175.1"/>
</dbReference>
<dbReference type="InterPro" id="IPR051540">
    <property type="entry name" value="S-2-haloacid_dehalogenase"/>
</dbReference>
<evidence type="ECO:0000256" key="1">
    <source>
        <dbReference type="ARBA" id="ARBA00008106"/>
    </source>
</evidence>
<dbReference type="InterPro" id="IPR006328">
    <property type="entry name" value="2-HAD"/>
</dbReference>
<dbReference type="HOGENOM" id="CLU_045011_3_1_0"/>